<feature type="modified residue" description="4-aspartylphosphate" evidence="2">
    <location>
        <position position="57"/>
    </location>
</feature>
<keyword evidence="2" id="KW-0597">Phosphoprotein</keyword>
<protein>
    <submittedName>
        <fullName evidence="5">DNA-binding NarL/FixJ family response regulator</fullName>
    </submittedName>
</protein>
<dbReference type="InterPro" id="IPR000792">
    <property type="entry name" value="Tscrpt_reg_LuxR_C"/>
</dbReference>
<gene>
    <name evidence="5" type="ORF">FHR24_000016</name>
</gene>
<dbReference type="PROSITE" id="PS50110">
    <property type="entry name" value="RESPONSE_REGULATORY"/>
    <property type="match status" value="1"/>
</dbReference>
<dbReference type="SUPFAM" id="SSF52172">
    <property type="entry name" value="CheY-like"/>
    <property type="match status" value="1"/>
</dbReference>
<dbReference type="InterPro" id="IPR051015">
    <property type="entry name" value="EvgA-like"/>
</dbReference>
<dbReference type="InterPro" id="IPR001789">
    <property type="entry name" value="Sig_transdc_resp-reg_receiver"/>
</dbReference>
<dbReference type="InterPro" id="IPR011006">
    <property type="entry name" value="CheY-like_superfamily"/>
</dbReference>
<dbReference type="CDD" id="cd06170">
    <property type="entry name" value="LuxR_C_like"/>
    <property type="match status" value="1"/>
</dbReference>
<keyword evidence="6" id="KW-1185">Reference proteome</keyword>
<keyword evidence="1 5" id="KW-0238">DNA-binding</keyword>
<dbReference type="PROSITE" id="PS50043">
    <property type="entry name" value="HTH_LUXR_2"/>
    <property type="match status" value="1"/>
</dbReference>
<dbReference type="RefSeq" id="WP_167182052.1">
    <property type="nucleotide sequence ID" value="NZ_JAASQL010000001.1"/>
</dbReference>
<name>A0ABX0U939_9FLAO</name>
<feature type="domain" description="HTH luxR-type" evidence="3">
    <location>
        <begin position="134"/>
        <end position="199"/>
    </location>
</feature>
<dbReference type="InterPro" id="IPR016032">
    <property type="entry name" value="Sig_transdc_resp-reg_C-effctor"/>
</dbReference>
<evidence type="ECO:0000259" key="4">
    <source>
        <dbReference type="PROSITE" id="PS50110"/>
    </source>
</evidence>
<proteinExistence type="predicted"/>
<accession>A0ABX0U939</accession>
<evidence type="ECO:0000256" key="2">
    <source>
        <dbReference type="PROSITE-ProRule" id="PRU00169"/>
    </source>
</evidence>
<reference evidence="5 6" key="1">
    <citation type="submission" date="2020-03" db="EMBL/GenBank/DDBJ databases">
        <title>Genomic Encyclopedia of Type Strains, Phase IV (KMG-IV): sequencing the most valuable type-strain genomes for metagenomic binning, comparative biology and taxonomic classification.</title>
        <authorList>
            <person name="Goeker M."/>
        </authorList>
    </citation>
    <scope>NUCLEOTIDE SEQUENCE [LARGE SCALE GENOMIC DNA]</scope>
    <source>
        <strain evidence="5 6">DSM 101599</strain>
    </source>
</reference>
<comment type="caution">
    <text evidence="5">The sequence shown here is derived from an EMBL/GenBank/DDBJ whole genome shotgun (WGS) entry which is preliminary data.</text>
</comment>
<dbReference type="Gene3D" id="1.10.10.10">
    <property type="entry name" value="Winged helix-like DNA-binding domain superfamily/Winged helix DNA-binding domain"/>
    <property type="match status" value="1"/>
</dbReference>
<dbReference type="SMART" id="SM00421">
    <property type="entry name" value="HTH_LUXR"/>
    <property type="match status" value="1"/>
</dbReference>
<dbReference type="Proteomes" id="UP000745859">
    <property type="component" value="Unassembled WGS sequence"/>
</dbReference>
<dbReference type="Pfam" id="PF00072">
    <property type="entry name" value="Response_reg"/>
    <property type="match status" value="1"/>
</dbReference>
<evidence type="ECO:0000313" key="6">
    <source>
        <dbReference type="Proteomes" id="UP000745859"/>
    </source>
</evidence>
<dbReference type="SUPFAM" id="SSF46894">
    <property type="entry name" value="C-terminal effector domain of the bipartite response regulators"/>
    <property type="match status" value="1"/>
</dbReference>
<dbReference type="GO" id="GO:0003677">
    <property type="term" value="F:DNA binding"/>
    <property type="evidence" value="ECO:0007669"/>
    <property type="project" value="UniProtKB-KW"/>
</dbReference>
<organism evidence="5 6">
    <name type="scientific">Wenyingzhuangia heitensis</name>
    <dbReference type="NCBI Taxonomy" id="1487859"/>
    <lineage>
        <taxon>Bacteria</taxon>
        <taxon>Pseudomonadati</taxon>
        <taxon>Bacteroidota</taxon>
        <taxon>Flavobacteriia</taxon>
        <taxon>Flavobacteriales</taxon>
        <taxon>Flavobacteriaceae</taxon>
        <taxon>Wenyingzhuangia</taxon>
    </lineage>
</organism>
<dbReference type="EMBL" id="JAASQL010000001">
    <property type="protein sequence ID" value="NIJ43577.1"/>
    <property type="molecule type" value="Genomic_DNA"/>
</dbReference>
<evidence type="ECO:0000259" key="3">
    <source>
        <dbReference type="PROSITE" id="PS50043"/>
    </source>
</evidence>
<dbReference type="PANTHER" id="PTHR45566:SF2">
    <property type="entry name" value="NARL SUBFAMILY"/>
    <property type="match status" value="1"/>
</dbReference>
<sequence length="203" mass="23312">MKKIYKIIIADDNKFFSDALESYLNNFEDFKVIATCNTINETISYTNSTNFEVLILDLSFNGKRSLDFLNQIRPNPTLFKTICLTSFNNCIIKDEAISYGVDYFMGKNTDLISFPDVIRNLLTAHKPNNNTNNSTDTKANLTLRQIEIIKACFEFSTEKEIAHYLDISINTLKTHKQHLFNKTCAKNNLELIKYGIKEGIIII</sequence>
<dbReference type="PANTHER" id="PTHR45566">
    <property type="entry name" value="HTH-TYPE TRANSCRIPTIONAL REGULATOR YHJB-RELATED"/>
    <property type="match status" value="1"/>
</dbReference>
<evidence type="ECO:0000256" key="1">
    <source>
        <dbReference type="ARBA" id="ARBA00023125"/>
    </source>
</evidence>
<dbReference type="InterPro" id="IPR036388">
    <property type="entry name" value="WH-like_DNA-bd_sf"/>
</dbReference>
<evidence type="ECO:0000313" key="5">
    <source>
        <dbReference type="EMBL" id="NIJ43577.1"/>
    </source>
</evidence>
<dbReference type="SMART" id="SM00448">
    <property type="entry name" value="REC"/>
    <property type="match status" value="1"/>
</dbReference>
<feature type="domain" description="Response regulatory" evidence="4">
    <location>
        <begin position="6"/>
        <end position="122"/>
    </location>
</feature>
<dbReference type="Gene3D" id="3.40.50.2300">
    <property type="match status" value="1"/>
</dbReference>
<dbReference type="Pfam" id="PF00196">
    <property type="entry name" value="GerE"/>
    <property type="match status" value="1"/>
</dbReference>